<keyword evidence="1" id="KW-0472">Membrane</keyword>
<keyword evidence="1" id="KW-0812">Transmembrane</keyword>
<keyword evidence="1" id="KW-1133">Transmembrane helix</keyword>
<evidence type="ECO:0000256" key="1">
    <source>
        <dbReference type="SAM" id="Phobius"/>
    </source>
</evidence>
<accession>A0A1M6VWC9</accession>
<protein>
    <submittedName>
        <fullName evidence="2">Uncharacterized protein</fullName>
    </submittedName>
</protein>
<proteinExistence type="predicted"/>
<organism evidence="2 3">
    <name type="scientific">Bradyrhizobium lablabi</name>
    <dbReference type="NCBI Taxonomy" id="722472"/>
    <lineage>
        <taxon>Bacteria</taxon>
        <taxon>Pseudomonadati</taxon>
        <taxon>Pseudomonadota</taxon>
        <taxon>Alphaproteobacteria</taxon>
        <taxon>Hyphomicrobiales</taxon>
        <taxon>Nitrobacteraceae</taxon>
        <taxon>Bradyrhizobium</taxon>
    </lineage>
</organism>
<dbReference type="RefSeq" id="WP_154071379.1">
    <property type="nucleotide sequence ID" value="NZ_LT670844.1"/>
</dbReference>
<reference evidence="2 3" key="1">
    <citation type="submission" date="2016-11" db="EMBL/GenBank/DDBJ databases">
        <authorList>
            <person name="Jaros S."/>
            <person name="Januszkiewicz K."/>
            <person name="Wedrychowicz H."/>
        </authorList>
    </citation>
    <scope>NUCLEOTIDE SEQUENCE [LARGE SCALE GENOMIC DNA]</scope>
    <source>
        <strain evidence="2 3">GAS499</strain>
    </source>
</reference>
<evidence type="ECO:0000313" key="2">
    <source>
        <dbReference type="EMBL" id="SHK85675.1"/>
    </source>
</evidence>
<dbReference type="EMBL" id="LT670844">
    <property type="protein sequence ID" value="SHK85675.1"/>
    <property type="molecule type" value="Genomic_DNA"/>
</dbReference>
<dbReference type="Proteomes" id="UP000189935">
    <property type="component" value="Chromosome I"/>
</dbReference>
<name>A0A1M6VWC9_9BRAD</name>
<sequence>MQEGFHDNQRNLRPRQRMQNICTEAVRYDVNATLGEDDRQKPINRSLYSYLLHEMAEASMKYAVAENIDPDEFETDVLSGALAVVQNLRSALVKDWNDKTLDFWDNHGSPVDKINADKVPYIDRSSFESVAGDYLALPYRSQAMDRFLVKVLIAIELYAFGDEMLNEKTFGFPPVSPLKQRHVVLAYFRGLLINGIIFGGIAALALFAASKGWIGETSAGWTSGACVALFVLLGTISAFALPFAWYAQAKARRNVRKLLLAMTTIYNELRSNGPISAQHIRERVSSAAEDGVVWPAPLFAVLDDIIARTGRF</sequence>
<feature type="transmembrane region" description="Helical" evidence="1">
    <location>
        <begin position="221"/>
        <end position="247"/>
    </location>
</feature>
<feature type="transmembrane region" description="Helical" evidence="1">
    <location>
        <begin position="186"/>
        <end position="209"/>
    </location>
</feature>
<evidence type="ECO:0000313" key="3">
    <source>
        <dbReference type="Proteomes" id="UP000189935"/>
    </source>
</evidence>
<dbReference type="AlphaFoldDB" id="A0A1M6VWC9"/>
<gene>
    <name evidence="2" type="ORF">SAMN05444159_4371</name>
</gene>
<dbReference type="OrthoDB" id="8255928at2"/>